<proteinExistence type="inferred from homology"/>
<evidence type="ECO:0000256" key="1">
    <source>
        <dbReference type="ARBA" id="ARBA00005163"/>
    </source>
</evidence>
<dbReference type="AlphaFoldDB" id="A0A430J9E4"/>
<dbReference type="InterPro" id="IPR002020">
    <property type="entry name" value="Citrate_synthase"/>
</dbReference>
<dbReference type="GO" id="GO:0006099">
    <property type="term" value="P:tricarboxylic acid cycle"/>
    <property type="evidence" value="ECO:0007669"/>
    <property type="project" value="UniProtKB-UniPathway"/>
</dbReference>
<evidence type="ECO:0000256" key="5">
    <source>
        <dbReference type="PIRNR" id="PIRNR001369"/>
    </source>
</evidence>
<evidence type="ECO:0000256" key="3">
    <source>
        <dbReference type="ARBA" id="ARBA00022679"/>
    </source>
</evidence>
<dbReference type="GO" id="GO:0005975">
    <property type="term" value="P:carbohydrate metabolic process"/>
    <property type="evidence" value="ECO:0007669"/>
    <property type="project" value="TreeGrafter"/>
</dbReference>
<dbReference type="GO" id="GO:0036440">
    <property type="term" value="F:citrate synthase activity"/>
    <property type="evidence" value="ECO:0007669"/>
    <property type="project" value="UniProtKB-EC"/>
</dbReference>
<reference evidence="8 9" key="1">
    <citation type="submission" date="2018-12" db="EMBL/GenBank/DDBJ databases">
        <title>Bacillus ochoae sp. nov., Paenibacillus whitsoniae sp. nov., Paenibacillus spiritus sp. nov. Isolated from the Mars Exploration Rover during spacecraft assembly.</title>
        <authorList>
            <person name="Seuylemezian A."/>
            <person name="Vaishampayan P."/>
        </authorList>
    </citation>
    <scope>NUCLEOTIDE SEQUENCE [LARGE SCALE GENOMIC DNA]</scope>
    <source>
        <strain evidence="8 9">MER 54</strain>
    </source>
</reference>
<dbReference type="InterPro" id="IPR036969">
    <property type="entry name" value="Citrate_synthase_sf"/>
</dbReference>
<dbReference type="InterPro" id="IPR024176">
    <property type="entry name" value="Citrate_synthase_bac-typ"/>
</dbReference>
<dbReference type="Proteomes" id="UP000276128">
    <property type="component" value="Unassembled WGS sequence"/>
</dbReference>
<dbReference type="Gene3D" id="1.10.580.10">
    <property type="entry name" value="Citrate Synthase, domain 1"/>
    <property type="match status" value="1"/>
</dbReference>
<comment type="pathway">
    <text evidence="1">Carbohydrate metabolism; tricarboxylic acid cycle.</text>
</comment>
<dbReference type="CDD" id="cd06118">
    <property type="entry name" value="citrate_synt_like_1"/>
    <property type="match status" value="1"/>
</dbReference>
<feature type="active site" evidence="6">
    <location>
        <position position="260"/>
    </location>
</feature>
<comment type="catalytic activity">
    <reaction evidence="4">
        <text>oxaloacetate + acetyl-CoA + H2O = citrate + CoA + H(+)</text>
        <dbReference type="Rhea" id="RHEA:16845"/>
        <dbReference type="ChEBI" id="CHEBI:15377"/>
        <dbReference type="ChEBI" id="CHEBI:15378"/>
        <dbReference type="ChEBI" id="CHEBI:16452"/>
        <dbReference type="ChEBI" id="CHEBI:16947"/>
        <dbReference type="ChEBI" id="CHEBI:57287"/>
        <dbReference type="ChEBI" id="CHEBI:57288"/>
        <dbReference type="EC" id="2.3.3.16"/>
    </reaction>
</comment>
<dbReference type="InterPro" id="IPR016143">
    <property type="entry name" value="Citrate_synth-like_sm_a-sub"/>
</dbReference>
<gene>
    <name evidence="8" type="primary">mmgD</name>
    <name evidence="8" type="ORF">EJQ19_21495</name>
</gene>
<name>A0A430J9E4_9BACL</name>
<dbReference type="RefSeq" id="WP_126143295.1">
    <property type="nucleotide sequence ID" value="NZ_RXHU01000066.1"/>
</dbReference>
<evidence type="ECO:0000256" key="4">
    <source>
        <dbReference type="ARBA" id="ARBA00049288"/>
    </source>
</evidence>
<dbReference type="PROSITE" id="PS00480">
    <property type="entry name" value="CITRATE_SYNTHASE"/>
    <property type="match status" value="1"/>
</dbReference>
<keyword evidence="9" id="KW-1185">Reference proteome</keyword>
<evidence type="ECO:0000313" key="9">
    <source>
        <dbReference type="Proteomes" id="UP000276128"/>
    </source>
</evidence>
<dbReference type="OrthoDB" id="9800864at2"/>
<dbReference type="UniPathway" id="UPA00223"/>
<dbReference type="SUPFAM" id="SSF48256">
    <property type="entry name" value="Citrate synthase"/>
    <property type="match status" value="1"/>
</dbReference>
<comment type="caution">
    <text evidence="8">The sequence shown here is derived from an EMBL/GenBank/DDBJ whole genome shotgun (WGS) entry which is preliminary data.</text>
</comment>
<organism evidence="8 9">
    <name type="scientific">Paenibacillus whitsoniae</name>
    <dbReference type="NCBI Taxonomy" id="2496558"/>
    <lineage>
        <taxon>Bacteria</taxon>
        <taxon>Bacillati</taxon>
        <taxon>Bacillota</taxon>
        <taxon>Bacilli</taxon>
        <taxon>Bacillales</taxon>
        <taxon>Paenibacillaceae</taxon>
        <taxon>Paenibacillus</taxon>
    </lineage>
</organism>
<dbReference type="InterPro" id="IPR016142">
    <property type="entry name" value="Citrate_synth-like_lrg_a-sub"/>
</dbReference>
<evidence type="ECO:0000256" key="2">
    <source>
        <dbReference type="ARBA" id="ARBA00010566"/>
    </source>
</evidence>
<dbReference type="PANTHER" id="PTHR11739">
    <property type="entry name" value="CITRATE SYNTHASE"/>
    <property type="match status" value="1"/>
</dbReference>
<dbReference type="PANTHER" id="PTHR11739:SF11">
    <property type="entry name" value="CITRATE_2-METHYLCITRATE SYNTHASE"/>
    <property type="match status" value="1"/>
</dbReference>
<evidence type="ECO:0000256" key="7">
    <source>
        <dbReference type="RuleBase" id="RU003406"/>
    </source>
</evidence>
<sequence>MSDLYLPGLENVVASETGISYLDVEKEEIVIRGYDLIELAQQAVYLDVAGLLLDGELPDEAGRAALEASIADAYGLPQNVRAILHLLPANTPAMDVLRTGISVLSSYDEELDDRSPEANRRKAIRLLARVPQIVAYGHRALTKQPLIEPDSSLSYSANFLYMITGKVPSALEAGIFDQSLIVYSEHEMPNSTFTARVIASTQSDLYGALVGAVASLKGTLHGGANEAVMEMLLEAGSEDGMEALIKERLARRERIMGFGHRVYMRKPDPRALLMKDALALLAAHFGQPDLYHMCVRGEEVMRREKELHPNLDYYAAPVYHLLGIPTALFTPVFLAARTLGISAHVMEQHAHNRLFRPRVRYTGPRGLHPLITDQLLPEREEDEEE</sequence>
<feature type="active site" evidence="6">
    <location>
        <position position="312"/>
    </location>
</feature>
<evidence type="ECO:0000313" key="8">
    <source>
        <dbReference type="EMBL" id="RTE07132.1"/>
    </source>
</evidence>
<dbReference type="EMBL" id="RXHU01000066">
    <property type="protein sequence ID" value="RTE07132.1"/>
    <property type="molecule type" value="Genomic_DNA"/>
</dbReference>
<dbReference type="PIRSF" id="PIRSF001369">
    <property type="entry name" value="Citrate_synth"/>
    <property type="match status" value="1"/>
</dbReference>
<accession>A0A430J9E4</accession>
<keyword evidence="3 5" id="KW-0808">Transferase</keyword>
<protein>
    <recommendedName>
        <fullName evidence="5">Citrate synthase</fullName>
    </recommendedName>
</protein>
<dbReference type="GO" id="GO:0005829">
    <property type="term" value="C:cytosol"/>
    <property type="evidence" value="ECO:0007669"/>
    <property type="project" value="TreeGrafter"/>
</dbReference>
<dbReference type="Gene3D" id="1.10.230.10">
    <property type="entry name" value="Cytochrome P450-Terp, domain 2"/>
    <property type="match status" value="1"/>
</dbReference>
<evidence type="ECO:0000256" key="6">
    <source>
        <dbReference type="PIRSR" id="PIRSR001369-1"/>
    </source>
</evidence>
<dbReference type="InterPro" id="IPR019810">
    <property type="entry name" value="Citrate_synthase_AS"/>
</dbReference>
<dbReference type="NCBIfam" id="NF009004">
    <property type="entry name" value="PRK12349.1"/>
    <property type="match status" value="1"/>
</dbReference>
<comment type="similarity">
    <text evidence="2 5 7">Belongs to the citrate synthase family.</text>
</comment>
<dbReference type="PRINTS" id="PR00143">
    <property type="entry name" value="CITRTSNTHASE"/>
</dbReference>
<dbReference type="Pfam" id="PF00285">
    <property type="entry name" value="Citrate_synt"/>
    <property type="match status" value="1"/>
</dbReference>